<dbReference type="Proteomes" id="UP001209878">
    <property type="component" value="Unassembled WGS sequence"/>
</dbReference>
<gene>
    <name evidence="1" type="ORF">NP493_161g02006</name>
</gene>
<accession>A0AAD9UFI1</accession>
<evidence type="ECO:0000313" key="1">
    <source>
        <dbReference type="EMBL" id="KAK2187578.1"/>
    </source>
</evidence>
<evidence type="ECO:0000313" key="2">
    <source>
        <dbReference type="Proteomes" id="UP001209878"/>
    </source>
</evidence>
<dbReference type="EMBL" id="JAODUO010000161">
    <property type="protein sequence ID" value="KAK2187578.1"/>
    <property type="molecule type" value="Genomic_DNA"/>
</dbReference>
<dbReference type="AlphaFoldDB" id="A0AAD9UFI1"/>
<protein>
    <submittedName>
        <fullName evidence="1">Uncharacterized protein</fullName>
    </submittedName>
</protein>
<keyword evidence="2" id="KW-1185">Reference proteome</keyword>
<proteinExistence type="predicted"/>
<sequence length="111" mass="12555">MKILYLTQSSIQCIVSRAPVPFSITIQCNTHRVPANRVLSPRHARCLRHASMHTINNYKFACIYICRCMTIDTRQQYFATFIAPPLPTLDVASAPCHRVGPACKRHSITRG</sequence>
<reference evidence="1" key="1">
    <citation type="journal article" date="2023" name="Mol. Biol. Evol.">
        <title>Third-Generation Sequencing Reveals the Adaptive Role of the Epigenome in Three Deep-Sea Polychaetes.</title>
        <authorList>
            <person name="Perez M."/>
            <person name="Aroh O."/>
            <person name="Sun Y."/>
            <person name="Lan Y."/>
            <person name="Juniper S.K."/>
            <person name="Young C.R."/>
            <person name="Angers B."/>
            <person name="Qian P.Y."/>
        </authorList>
    </citation>
    <scope>NUCLEOTIDE SEQUENCE</scope>
    <source>
        <strain evidence="1">R07B-5</strain>
    </source>
</reference>
<organism evidence="1 2">
    <name type="scientific">Ridgeia piscesae</name>
    <name type="common">Tubeworm</name>
    <dbReference type="NCBI Taxonomy" id="27915"/>
    <lineage>
        <taxon>Eukaryota</taxon>
        <taxon>Metazoa</taxon>
        <taxon>Spiralia</taxon>
        <taxon>Lophotrochozoa</taxon>
        <taxon>Annelida</taxon>
        <taxon>Polychaeta</taxon>
        <taxon>Sedentaria</taxon>
        <taxon>Canalipalpata</taxon>
        <taxon>Sabellida</taxon>
        <taxon>Siboglinidae</taxon>
        <taxon>Ridgeia</taxon>
    </lineage>
</organism>
<comment type="caution">
    <text evidence="1">The sequence shown here is derived from an EMBL/GenBank/DDBJ whole genome shotgun (WGS) entry which is preliminary data.</text>
</comment>
<name>A0AAD9UFI1_RIDPI</name>